<dbReference type="Pfam" id="PF00535">
    <property type="entry name" value="Glycos_transf_2"/>
    <property type="match status" value="1"/>
</dbReference>
<dbReference type="InterPro" id="IPR001173">
    <property type="entry name" value="Glyco_trans_2-like"/>
</dbReference>
<evidence type="ECO:0000313" key="4">
    <source>
        <dbReference type="EMBL" id="MTV31134.1"/>
    </source>
</evidence>
<sequence length="261" mass="29336">MPLPLAATLICRNEEACIGACLQSLADCAEIIVVDSGSTDRTLAIVQDFAERGFPIVLYRRDWPGYAKQKQFALEQARENWVLSIDADEWLDADLRAALPGLLEAPAEVGGWRLPRVLTLYGETAPPPASVRPDPILRLVRREGARFDEDVLVHEGLVVEGEIRDVARGLLRHERGLRLDAQMPKEILYARLKAEQRIAAGERPSVLKLVFNPPLYFFRIFVMRRVFLCGAPGFIHAMTGAIYSFMAEALHFQMAREKRAK</sequence>
<reference evidence="4 5" key="1">
    <citation type="submission" date="2019-11" db="EMBL/GenBank/DDBJ databases">
        <title>Whole-genome sequence of a Rhodoblastus acidophilus DSM 142.</title>
        <authorList>
            <person name="Kyndt J.A."/>
            <person name="Meyer T.E."/>
        </authorList>
    </citation>
    <scope>NUCLEOTIDE SEQUENCE [LARGE SCALE GENOMIC DNA]</scope>
    <source>
        <strain evidence="4 5">DSM 142</strain>
    </source>
</reference>
<keyword evidence="2" id="KW-0472">Membrane</keyword>
<dbReference type="EMBL" id="WNKS01000006">
    <property type="protein sequence ID" value="MTV31134.1"/>
    <property type="molecule type" value="Genomic_DNA"/>
</dbReference>
<evidence type="ECO:0000313" key="5">
    <source>
        <dbReference type="Proteomes" id="UP000439113"/>
    </source>
</evidence>
<organism evidence="4 5">
    <name type="scientific">Rhodoblastus acidophilus</name>
    <name type="common">Rhodopseudomonas acidophila</name>
    <dbReference type="NCBI Taxonomy" id="1074"/>
    <lineage>
        <taxon>Bacteria</taxon>
        <taxon>Pseudomonadati</taxon>
        <taxon>Pseudomonadota</taxon>
        <taxon>Alphaproteobacteria</taxon>
        <taxon>Hyphomicrobiales</taxon>
        <taxon>Rhodoblastaceae</taxon>
        <taxon>Rhodoblastus</taxon>
    </lineage>
</organism>
<dbReference type="AlphaFoldDB" id="A0A6N8DQP5"/>
<feature type="domain" description="Glycosyltransferase 2-like" evidence="3">
    <location>
        <begin position="10"/>
        <end position="95"/>
    </location>
</feature>
<dbReference type="CDD" id="cd02511">
    <property type="entry name" value="Beta4Glucosyltransferase"/>
    <property type="match status" value="1"/>
</dbReference>
<dbReference type="Proteomes" id="UP000439113">
    <property type="component" value="Unassembled WGS sequence"/>
</dbReference>
<dbReference type="GO" id="GO:0016740">
    <property type="term" value="F:transferase activity"/>
    <property type="evidence" value="ECO:0007669"/>
    <property type="project" value="UniProtKB-KW"/>
</dbReference>
<keyword evidence="2" id="KW-0812">Transmembrane</keyword>
<gene>
    <name evidence="4" type="ORF">GJ654_09015</name>
</gene>
<feature type="transmembrane region" description="Helical" evidence="2">
    <location>
        <begin position="226"/>
        <end position="246"/>
    </location>
</feature>
<comment type="similarity">
    <text evidence="1">Belongs to the glycosyltransferase 2 family. WaaE/KdtX subfamily.</text>
</comment>
<evidence type="ECO:0000256" key="2">
    <source>
        <dbReference type="SAM" id="Phobius"/>
    </source>
</evidence>
<keyword evidence="4" id="KW-0808">Transferase</keyword>
<protein>
    <submittedName>
        <fullName evidence="4">Glycosyltransferase</fullName>
    </submittedName>
</protein>
<evidence type="ECO:0000259" key="3">
    <source>
        <dbReference type="Pfam" id="PF00535"/>
    </source>
</evidence>
<evidence type="ECO:0000256" key="1">
    <source>
        <dbReference type="ARBA" id="ARBA00038494"/>
    </source>
</evidence>
<keyword evidence="2" id="KW-1133">Transmembrane helix</keyword>
<dbReference type="InterPro" id="IPR029044">
    <property type="entry name" value="Nucleotide-diphossugar_trans"/>
</dbReference>
<dbReference type="PANTHER" id="PTHR43630:SF2">
    <property type="entry name" value="GLYCOSYLTRANSFERASE"/>
    <property type="match status" value="1"/>
</dbReference>
<dbReference type="OrthoDB" id="9815923at2"/>
<name>A0A6N8DQP5_RHOAC</name>
<proteinExistence type="inferred from homology"/>
<dbReference type="SUPFAM" id="SSF53448">
    <property type="entry name" value="Nucleotide-diphospho-sugar transferases"/>
    <property type="match status" value="1"/>
</dbReference>
<accession>A0A6N8DQP5</accession>
<dbReference type="PANTHER" id="PTHR43630">
    <property type="entry name" value="POLY-BETA-1,6-N-ACETYL-D-GLUCOSAMINE SYNTHASE"/>
    <property type="match status" value="1"/>
</dbReference>
<comment type="caution">
    <text evidence="4">The sequence shown here is derived from an EMBL/GenBank/DDBJ whole genome shotgun (WGS) entry which is preliminary data.</text>
</comment>
<dbReference type="Gene3D" id="3.90.550.10">
    <property type="entry name" value="Spore Coat Polysaccharide Biosynthesis Protein SpsA, Chain A"/>
    <property type="match status" value="1"/>
</dbReference>
<dbReference type="RefSeq" id="WP_155445826.1">
    <property type="nucleotide sequence ID" value="NZ_JAOQNR010000006.1"/>
</dbReference>